<dbReference type="Proteomes" id="UP000234333">
    <property type="component" value="Unassembled WGS sequence"/>
</dbReference>
<evidence type="ECO:0000313" key="3">
    <source>
        <dbReference type="Proteomes" id="UP000234333"/>
    </source>
</evidence>
<organism evidence="2 3">
    <name type="scientific">Brevibacterium casei CIP 102111</name>
    <dbReference type="NCBI Taxonomy" id="1255625"/>
    <lineage>
        <taxon>Bacteria</taxon>
        <taxon>Bacillati</taxon>
        <taxon>Actinomycetota</taxon>
        <taxon>Actinomycetes</taxon>
        <taxon>Micrococcales</taxon>
        <taxon>Brevibacteriaceae</taxon>
        <taxon>Brevibacterium</taxon>
    </lineage>
</organism>
<sequence>MSTSAMNRAIRRGIRRGLAMQSGDISSTQKMRDRIRNRDYIGETWTDVGTAISEAMYTTDQRRSTPKPGKA</sequence>
<accession>A0A2H1IYL8</accession>
<name>A0A2H1IYL8_9MICO</name>
<protein>
    <submittedName>
        <fullName evidence="2">Uncharacterized protein</fullName>
    </submittedName>
</protein>
<reference evidence="3" key="1">
    <citation type="submission" date="2017-03" db="EMBL/GenBank/DDBJ databases">
        <authorList>
            <person name="Monnet C."/>
        </authorList>
    </citation>
    <scope>NUCLEOTIDE SEQUENCE [LARGE SCALE GENOMIC DNA]</scope>
    <source>
        <strain evidence="3">CIP 102111</strain>
    </source>
</reference>
<feature type="region of interest" description="Disordered" evidence="1">
    <location>
        <begin position="1"/>
        <end position="31"/>
    </location>
</feature>
<proteinExistence type="predicted"/>
<gene>
    <name evidence="2" type="ORF">BC102111_01712</name>
</gene>
<dbReference type="EMBL" id="FXZC01000003">
    <property type="protein sequence ID" value="SMX80092.1"/>
    <property type="molecule type" value="Genomic_DNA"/>
</dbReference>
<evidence type="ECO:0000313" key="2">
    <source>
        <dbReference type="EMBL" id="SMX80092.1"/>
    </source>
</evidence>
<dbReference type="AlphaFoldDB" id="A0A2H1IYL8"/>
<evidence type="ECO:0000256" key="1">
    <source>
        <dbReference type="SAM" id="MobiDB-lite"/>
    </source>
</evidence>